<protein>
    <submittedName>
        <fullName evidence="1">Uncharacterized protein</fullName>
    </submittedName>
</protein>
<name>A0ACC2VW94_9TREE</name>
<accession>A0ACC2VW94</accession>
<sequence length="300" mass="31715">MSPEAKEVPLTGKPHAIDLLTATIKDLQECLSNGTITTVQMVKEYLARIEANNRKGLELRAVMETAPTDDLLAIARSLDEMRNKGKLMGKLHGIPLLVKDSIGTEPKLGMLTTAGSYALVNSIPAEDATVIAKLRAAGAIILGKATMTQLGNYKSSQAHMGWSARGGQGQSAYVSGGYPKADPEGSSSGSAIAVSAGWAPAALRTETCGSLTGPAGKAAEYTVRSTVGLVSRHGVVPASSRLDTVGPLMKSTYDAAILLECMSGYDAKDPASRYRGQSWSLVRYSPRLKSLQPMYSKEKK</sequence>
<evidence type="ECO:0000313" key="2">
    <source>
        <dbReference type="Proteomes" id="UP001241377"/>
    </source>
</evidence>
<proteinExistence type="predicted"/>
<reference evidence="1" key="1">
    <citation type="submission" date="2023-04" db="EMBL/GenBank/DDBJ databases">
        <title>Draft Genome sequencing of Naganishia species isolated from polar environments using Oxford Nanopore Technology.</title>
        <authorList>
            <person name="Leo P."/>
            <person name="Venkateswaran K."/>
        </authorList>
    </citation>
    <scope>NUCLEOTIDE SEQUENCE</scope>
    <source>
        <strain evidence="1">MNA-CCFEE 5261</strain>
    </source>
</reference>
<evidence type="ECO:0000313" key="1">
    <source>
        <dbReference type="EMBL" id="KAJ9102881.1"/>
    </source>
</evidence>
<organism evidence="1 2">
    <name type="scientific">Naganishia cerealis</name>
    <dbReference type="NCBI Taxonomy" id="610337"/>
    <lineage>
        <taxon>Eukaryota</taxon>
        <taxon>Fungi</taxon>
        <taxon>Dikarya</taxon>
        <taxon>Basidiomycota</taxon>
        <taxon>Agaricomycotina</taxon>
        <taxon>Tremellomycetes</taxon>
        <taxon>Filobasidiales</taxon>
        <taxon>Filobasidiaceae</taxon>
        <taxon>Naganishia</taxon>
    </lineage>
</organism>
<keyword evidence="2" id="KW-1185">Reference proteome</keyword>
<gene>
    <name evidence="1" type="ORF">QFC19_004611</name>
</gene>
<dbReference type="EMBL" id="JASBWR010000049">
    <property type="protein sequence ID" value="KAJ9102881.1"/>
    <property type="molecule type" value="Genomic_DNA"/>
</dbReference>
<dbReference type="Proteomes" id="UP001241377">
    <property type="component" value="Unassembled WGS sequence"/>
</dbReference>
<comment type="caution">
    <text evidence="1">The sequence shown here is derived from an EMBL/GenBank/DDBJ whole genome shotgun (WGS) entry which is preliminary data.</text>
</comment>